<feature type="transmembrane region" description="Helical" evidence="2">
    <location>
        <begin position="298"/>
        <end position="321"/>
    </location>
</feature>
<evidence type="ECO:0000256" key="2">
    <source>
        <dbReference type="SAM" id="Phobius"/>
    </source>
</evidence>
<keyword evidence="2" id="KW-1133">Transmembrane helix</keyword>
<feature type="chain" id="PRO_5001541909" description="Rifin" evidence="3">
    <location>
        <begin position="23"/>
        <end position="341"/>
    </location>
</feature>
<dbReference type="AlphaFoldDB" id="A0A024XFH6"/>
<dbReference type="InterPro" id="IPR006373">
    <property type="entry name" value="VSA_Rifin"/>
</dbReference>
<dbReference type="Proteomes" id="UP000030694">
    <property type="component" value="Unassembled WGS sequence"/>
</dbReference>
<reference evidence="4 5" key="2">
    <citation type="submission" date="2013-02" db="EMBL/GenBank/DDBJ databases">
        <title>The Genome Sequence of Plasmodium falciparum CAMP/Malaysia.</title>
        <authorList>
            <consortium name="The Broad Institute Genome Sequencing Platform"/>
            <consortium name="The Broad Institute Genome Sequencing Center for Infectious Disease"/>
            <person name="Neafsey D."/>
            <person name="Cheeseman I."/>
            <person name="Volkman S."/>
            <person name="Adams J."/>
            <person name="Walker B."/>
            <person name="Young S.K."/>
            <person name="Zeng Q."/>
            <person name="Gargeya S."/>
            <person name="Fitzgerald M."/>
            <person name="Haas B."/>
            <person name="Abouelleil A."/>
            <person name="Alvarado L."/>
            <person name="Arachchi H.M."/>
            <person name="Berlin A.M."/>
            <person name="Chapman S.B."/>
            <person name="Dewar J."/>
            <person name="Goldberg J."/>
            <person name="Griggs A."/>
            <person name="Gujja S."/>
            <person name="Hansen M."/>
            <person name="Howarth C."/>
            <person name="Imamovic A."/>
            <person name="Larimer J."/>
            <person name="McCowan C."/>
            <person name="Murphy C."/>
            <person name="Neiman D."/>
            <person name="Pearson M."/>
            <person name="Priest M."/>
            <person name="Roberts A."/>
            <person name="Saif S."/>
            <person name="Shea T."/>
            <person name="Sisk P."/>
            <person name="Sykes S."/>
            <person name="Wortman J."/>
            <person name="Nusbaum C."/>
            <person name="Birren B."/>
        </authorList>
    </citation>
    <scope>NUCLEOTIDE SEQUENCE [LARGE SCALE GENOMIC DNA]</scope>
    <source>
        <strain evidence="4 5">CAMP/Malaysia</strain>
    </source>
</reference>
<reference evidence="4 5" key="1">
    <citation type="submission" date="2013-02" db="EMBL/GenBank/DDBJ databases">
        <title>The Genome Annotation of Plasmodium falciparum CAMP/Malaysia.</title>
        <authorList>
            <consortium name="The Broad Institute Genome Sequencing Platform"/>
            <consortium name="The Broad Institute Genome Sequencing Center for Infectious Disease"/>
            <person name="Neafsey D."/>
            <person name="Hoffman S."/>
            <person name="Volkman S."/>
            <person name="Rosenthal P."/>
            <person name="Walker B."/>
            <person name="Young S.K."/>
            <person name="Zeng Q."/>
            <person name="Gargeya S."/>
            <person name="Fitzgerald M."/>
            <person name="Haas B."/>
            <person name="Abouelleil A."/>
            <person name="Allen A.W."/>
            <person name="Alvarado L."/>
            <person name="Arachchi H.M."/>
            <person name="Berlin A.M."/>
            <person name="Chapman S.B."/>
            <person name="Gainer-Dewar J."/>
            <person name="Goldberg J."/>
            <person name="Griggs A."/>
            <person name="Gujja S."/>
            <person name="Hansen M."/>
            <person name="Howarth C."/>
            <person name="Imamovic A."/>
            <person name="Ireland A."/>
            <person name="Larimer J."/>
            <person name="McCowan C."/>
            <person name="Murphy C."/>
            <person name="Pearson M."/>
            <person name="Poon T.W."/>
            <person name="Priest M."/>
            <person name="Roberts A."/>
            <person name="Saif S."/>
            <person name="Shea T."/>
            <person name="Sisk P."/>
            <person name="Sykes S."/>
            <person name="Wortman J."/>
            <person name="Nusbaum C."/>
            <person name="Birren B."/>
        </authorList>
    </citation>
    <scope>NUCLEOTIDE SEQUENCE [LARGE SCALE GENOMIC DNA]</scope>
    <source>
        <strain evidence="4 5">CAMP/Malaysia</strain>
    </source>
</reference>
<evidence type="ECO:0000313" key="5">
    <source>
        <dbReference type="Proteomes" id="UP000030694"/>
    </source>
</evidence>
<dbReference type="EMBL" id="KI927459">
    <property type="protein sequence ID" value="ETW63910.1"/>
    <property type="molecule type" value="Genomic_DNA"/>
</dbReference>
<dbReference type="OrthoDB" id="379111at2759"/>
<proteinExistence type="predicted"/>
<evidence type="ECO:0000256" key="1">
    <source>
        <dbReference type="SAM" id="MobiDB-lite"/>
    </source>
</evidence>
<feature type="region of interest" description="Disordered" evidence="1">
    <location>
        <begin position="81"/>
        <end position="100"/>
    </location>
</feature>
<keyword evidence="3" id="KW-0732">Signal</keyword>
<accession>A0A024XFH6</accession>
<name>A0A024XFH6_PLAFC</name>
<protein>
    <recommendedName>
        <fullName evidence="6">Rifin</fullName>
    </recommendedName>
</protein>
<dbReference type="NCBIfam" id="TIGR01477">
    <property type="entry name" value="RIFIN"/>
    <property type="match status" value="1"/>
</dbReference>
<keyword evidence="2" id="KW-0472">Membrane</keyword>
<feature type="signal peptide" evidence="3">
    <location>
        <begin position="1"/>
        <end position="22"/>
    </location>
</feature>
<dbReference type="Pfam" id="PF02009">
    <property type="entry name" value="RIFIN"/>
    <property type="match status" value="1"/>
</dbReference>
<sequence length="341" mass="38264">MKLHYSRRLLFALPLNIFVTSSSNVHNKNKPYITTRHIPIYTSRVFRKCDTRSSNYDKDADMKSVKKNFDRQTSQRFEEYEERMKVKRQKDKEQRDKNAEQIIEKDKMDKSLAEKGCLEYGCGLEGVAESVGLFGGLGMYGWKTTALAAAKKAAMVEGTAKGAATGVAKVIELVNLDFGLSTLGAQTLETVLNVINYTNEKLISESIYMQYQSTCLCIDPGPVTVDPEPICISVGDKSVPELGDQGVFLKEIKVIETAVRTIVSKAKNVAVEALKRATEEVIKISTAAVKYIFASYQIAIIASVVAILVIVLVMLFIYLILRYRRKRKMNKKAKYTKLLNK</sequence>
<evidence type="ECO:0000313" key="4">
    <source>
        <dbReference type="EMBL" id="ETW63910.1"/>
    </source>
</evidence>
<keyword evidence="2" id="KW-0812">Transmembrane</keyword>
<organism evidence="4 5">
    <name type="scientific">Plasmodium falciparum (isolate Camp / Malaysia)</name>
    <dbReference type="NCBI Taxonomy" id="5835"/>
    <lineage>
        <taxon>Eukaryota</taxon>
        <taxon>Sar</taxon>
        <taxon>Alveolata</taxon>
        <taxon>Apicomplexa</taxon>
        <taxon>Aconoidasida</taxon>
        <taxon>Haemosporida</taxon>
        <taxon>Plasmodiidae</taxon>
        <taxon>Plasmodium</taxon>
        <taxon>Plasmodium (Laverania)</taxon>
    </lineage>
</organism>
<evidence type="ECO:0000256" key="3">
    <source>
        <dbReference type="SAM" id="SignalP"/>
    </source>
</evidence>
<gene>
    <name evidence="4" type="ORF">PFMC_00145</name>
</gene>
<evidence type="ECO:0008006" key="6">
    <source>
        <dbReference type="Google" id="ProtNLM"/>
    </source>
</evidence>